<keyword evidence="7" id="KW-0804">Transcription</keyword>
<evidence type="ECO:0000256" key="3">
    <source>
        <dbReference type="ARBA" id="ARBA00022737"/>
    </source>
</evidence>
<evidence type="ECO:0000256" key="10">
    <source>
        <dbReference type="SAM" id="MobiDB-lite"/>
    </source>
</evidence>
<dbReference type="EMBL" id="KN818239">
    <property type="protein sequence ID" value="KIL65902.1"/>
    <property type="molecule type" value="Genomic_DNA"/>
</dbReference>
<dbReference type="GO" id="GO:0008270">
    <property type="term" value="F:zinc ion binding"/>
    <property type="evidence" value="ECO:0007669"/>
    <property type="project" value="UniProtKB-KW"/>
</dbReference>
<keyword evidence="3" id="KW-0677">Repeat</keyword>
<dbReference type="Proteomes" id="UP000054549">
    <property type="component" value="Unassembled WGS sequence"/>
</dbReference>
<evidence type="ECO:0000256" key="9">
    <source>
        <dbReference type="PROSITE-ProRule" id="PRU00042"/>
    </source>
</evidence>
<feature type="domain" description="C2H2-type" evidence="11">
    <location>
        <begin position="123"/>
        <end position="152"/>
    </location>
</feature>
<feature type="domain" description="C2H2-type" evidence="11">
    <location>
        <begin position="311"/>
        <end position="341"/>
    </location>
</feature>
<feature type="domain" description="C2H2-type" evidence="11">
    <location>
        <begin position="186"/>
        <end position="215"/>
    </location>
</feature>
<evidence type="ECO:0000256" key="4">
    <source>
        <dbReference type="ARBA" id="ARBA00022771"/>
    </source>
</evidence>
<dbReference type="InterPro" id="IPR036236">
    <property type="entry name" value="Znf_C2H2_sf"/>
</dbReference>
<gene>
    <name evidence="12" type="ORF">M378DRAFT_76302</name>
</gene>
<dbReference type="PROSITE" id="PS50157">
    <property type="entry name" value="ZINC_FINGER_C2H2_2"/>
    <property type="match status" value="6"/>
</dbReference>
<evidence type="ECO:0000256" key="7">
    <source>
        <dbReference type="ARBA" id="ARBA00023163"/>
    </source>
</evidence>
<dbReference type="STRING" id="946122.A0A0C2WVU2"/>
<dbReference type="GO" id="GO:0005634">
    <property type="term" value="C:nucleus"/>
    <property type="evidence" value="ECO:0007669"/>
    <property type="project" value="UniProtKB-SubCell"/>
</dbReference>
<feature type="domain" description="C2H2-type" evidence="11">
    <location>
        <begin position="93"/>
        <end position="120"/>
    </location>
</feature>
<keyword evidence="2" id="KW-0479">Metal-binding</keyword>
<dbReference type="PANTHER" id="PTHR46179">
    <property type="entry name" value="ZINC FINGER PROTEIN"/>
    <property type="match status" value="1"/>
</dbReference>
<dbReference type="SUPFAM" id="SSF57667">
    <property type="entry name" value="beta-beta-alpha zinc fingers"/>
    <property type="match status" value="4"/>
</dbReference>
<dbReference type="Gene3D" id="3.30.160.60">
    <property type="entry name" value="Classic Zinc Finger"/>
    <property type="match status" value="6"/>
</dbReference>
<evidence type="ECO:0000256" key="8">
    <source>
        <dbReference type="ARBA" id="ARBA00023242"/>
    </source>
</evidence>
<accession>A0A0C2WVU2</accession>
<dbReference type="AlphaFoldDB" id="A0A0C2WVU2"/>
<proteinExistence type="predicted"/>
<keyword evidence="6" id="KW-0805">Transcription regulation</keyword>
<evidence type="ECO:0000256" key="6">
    <source>
        <dbReference type="ARBA" id="ARBA00023015"/>
    </source>
</evidence>
<keyword evidence="8" id="KW-0539">Nucleus</keyword>
<evidence type="ECO:0000256" key="2">
    <source>
        <dbReference type="ARBA" id="ARBA00022723"/>
    </source>
</evidence>
<keyword evidence="4 9" id="KW-0863">Zinc-finger</keyword>
<feature type="domain" description="C2H2-type" evidence="11">
    <location>
        <begin position="153"/>
        <end position="185"/>
    </location>
</feature>
<dbReference type="FunFam" id="3.30.160.60:FF:000446">
    <property type="entry name" value="Zinc finger protein"/>
    <property type="match status" value="1"/>
</dbReference>
<dbReference type="GO" id="GO:0000981">
    <property type="term" value="F:DNA-binding transcription factor activity, RNA polymerase II-specific"/>
    <property type="evidence" value="ECO:0007669"/>
    <property type="project" value="UniProtKB-ARBA"/>
</dbReference>
<organism evidence="12 13">
    <name type="scientific">Amanita muscaria (strain Koide BX008)</name>
    <dbReference type="NCBI Taxonomy" id="946122"/>
    <lineage>
        <taxon>Eukaryota</taxon>
        <taxon>Fungi</taxon>
        <taxon>Dikarya</taxon>
        <taxon>Basidiomycota</taxon>
        <taxon>Agaricomycotina</taxon>
        <taxon>Agaricomycetes</taxon>
        <taxon>Agaricomycetidae</taxon>
        <taxon>Agaricales</taxon>
        <taxon>Pluteineae</taxon>
        <taxon>Amanitaceae</taxon>
        <taxon>Amanita</taxon>
    </lineage>
</organism>
<feature type="domain" description="C2H2-type" evidence="11">
    <location>
        <begin position="60"/>
        <end position="89"/>
    </location>
</feature>
<comment type="subcellular location">
    <subcellularLocation>
        <location evidence="1">Nucleus</location>
    </subcellularLocation>
</comment>
<dbReference type="PROSITE" id="PS00028">
    <property type="entry name" value="ZINC_FINGER_C2H2_1"/>
    <property type="match status" value="7"/>
</dbReference>
<dbReference type="HOGENOM" id="CLU_002678_91_2_1"/>
<dbReference type="GO" id="GO:0000978">
    <property type="term" value="F:RNA polymerase II cis-regulatory region sequence-specific DNA binding"/>
    <property type="evidence" value="ECO:0007669"/>
    <property type="project" value="UniProtKB-ARBA"/>
</dbReference>
<dbReference type="InParanoid" id="A0A0C2WVU2"/>
<reference evidence="12 13" key="1">
    <citation type="submission" date="2014-04" db="EMBL/GenBank/DDBJ databases">
        <title>Evolutionary Origins and Diversification of the Mycorrhizal Mutualists.</title>
        <authorList>
            <consortium name="DOE Joint Genome Institute"/>
            <consortium name="Mycorrhizal Genomics Consortium"/>
            <person name="Kohler A."/>
            <person name="Kuo A."/>
            <person name="Nagy L.G."/>
            <person name="Floudas D."/>
            <person name="Copeland A."/>
            <person name="Barry K.W."/>
            <person name="Cichocki N."/>
            <person name="Veneault-Fourrey C."/>
            <person name="LaButti K."/>
            <person name="Lindquist E.A."/>
            <person name="Lipzen A."/>
            <person name="Lundell T."/>
            <person name="Morin E."/>
            <person name="Murat C."/>
            <person name="Riley R."/>
            <person name="Ohm R."/>
            <person name="Sun H."/>
            <person name="Tunlid A."/>
            <person name="Henrissat B."/>
            <person name="Grigoriev I.V."/>
            <person name="Hibbett D.S."/>
            <person name="Martin F."/>
        </authorList>
    </citation>
    <scope>NUCLEOTIDE SEQUENCE [LARGE SCALE GENOMIC DNA]</scope>
    <source>
        <strain evidence="12 13">Koide BX008</strain>
    </source>
</reference>
<dbReference type="OrthoDB" id="427030at2759"/>
<keyword evidence="13" id="KW-1185">Reference proteome</keyword>
<evidence type="ECO:0000313" key="13">
    <source>
        <dbReference type="Proteomes" id="UP000054549"/>
    </source>
</evidence>
<feature type="region of interest" description="Disordered" evidence="10">
    <location>
        <begin position="362"/>
        <end position="384"/>
    </location>
</feature>
<dbReference type="SMART" id="SM00355">
    <property type="entry name" value="ZnF_C2H2"/>
    <property type="match status" value="10"/>
</dbReference>
<dbReference type="InterPro" id="IPR013087">
    <property type="entry name" value="Znf_C2H2_type"/>
</dbReference>
<evidence type="ECO:0000313" key="12">
    <source>
        <dbReference type="EMBL" id="KIL65902.1"/>
    </source>
</evidence>
<dbReference type="FunFam" id="3.30.160.60:FF:001102">
    <property type="entry name" value="Transcription factor IIIA"/>
    <property type="match status" value="1"/>
</dbReference>
<keyword evidence="5" id="KW-0862">Zinc</keyword>
<name>A0A0C2WVU2_AMAMK</name>
<dbReference type="FunFam" id="3.30.160.60:FF:000125">
    <property type="entry name" value="Putative zinc finger protein 143"/>
    <property type="match status" value="1"/>
</dbReference>
<dbReference type="PANTHER" id="PTHR46179:SF13">
    <property type="entry name" value="C2H2-TYPE DOMAIN-CONTAINING PROTEIN"/>
    <property type="match status" value="1"/>
</dbReference>
<evidence type="ECO:0000256" key="5">
    <source>
        <dbReference type="ARBA" id="ARBA00022833"/>
    </source>
</evidence>
<evidence type="ECO:0000259" key="11">
    <source>
        <dbReference type="PROSITE" id="PS50157"/>
    </source>
</evidence>
<protein>
    <recommendedName>
        <fullName evidence="11">C2H2-type domain-containing protein</fullName>
    </recommendedName>
</protein>
<dbReference type="InterPro" id="IPR051061">
    <property type="entry name" value="Zinc_finger_trans_reg"/>
</dbReference>
<sequence length="454" mass="51321">MASRSGTATVLGKRKVQQEYILRLTSSPEPTADESDYELKSISKPTIVNGVLVKDTKKRYKCTFSDCDKAYTKPSRLAEHERTHTGEVYLRPFTCDICKKSYFRETHLQAHARTHLPQSARPLACSQPNCDKRFWTPQHLRVHLEWHNGVKPFACTEEDCHEAFPKQNQLRAHICAAHAPTGMKPFRCDHEGCTKSFNTNQHLRAHKKTHDEKRYTCVQGACLSTASNEPLYFPTWSALQDHIRTAHPPECTHESCHGRIFSSQRNLRAHQKLHALRDLEDQMNSSIISEPENGGEPLPKKRRGGEFGRDWKCSVDGCGKDFKSKKALTTHTNVSHLGKRDFACLNCEAKYGYKHLLQRHVAKKHPEEDGNSPPESDSNADEVASESVGIIESITGTAYANRGKRIQCPYPNITSVEGDCAGETSAGKECDYTFNRTYDLVRHLRAVHKVGIVR</sequence>
<evidence type="ECO:0000256" key="1">
    <source>
        <dbReference type="ARBA" id="ARBA00004123"/>
    </source>
</evidence>
<dbReference type="Pfam" id="PF00096">
    <property type="entry name" value="zf-C2H2"/>
    <property type="match status" value="4"/>
</dbReference>